<keyword evidence="2" id="KW-0472">Membrane</keyword>
<evidence type="ECO:0000313" key="3">
    <source>
        <dbReference type="EMBL" id="CAE8690964.1"/>
    </source>
</evidence>
<feature type="compositionally biased region" description="Low complexity" evidence="1">
    <location>
        <begin position="366"/>
        <end position="380"/>
    </location>
</feature>
<evidence type="ECO:0008006" key="5">
    <source>
        <dbReference type="Google" id="ProtNLM"/>
    </source>
</evidence>
<evidence type="ECO:0000256" key="1">
    <source>
        <dbReference type="SAM" id="MobiDB-lite"/>
    </source>
</evidence>
<dbReference type="EMBL" id="CAJNNW010027346">
    <property type="protein sequence ID" value="CAE8690964.1"/>
    <property type="molecule type" value="Genomic_DNA"/>
</dbReference>
<dbReference type="Proteomes" id="UP000626109">
    <property type="component" value="Unassembled WGS sequence"/>
</dbReference>
<sequence length="617" mass="65375">MPEEHCSAFKQTGSSVTQKEPGTRGATAEESAADWSTGIAAASEVPTNLQCWPHFEDGRLARCKGEPVQVLEDSATGWPGQCLGTHKVDLPLSESCEEACRDDIACSSWQQIEAPTGLIECFHGAGYDCYSQSRQEKILRAQRFLRGHYRALMDLKGYEVKNLAFAFGSGTFGDEVTKAITACNHTCLSKLTCQVWTYSTGDGCWFEDVDRPPQEGGGPILYPPTSASFSSTTDSAKLVVAGRYVQRLCTIPQDLAMPTITPPAVLPVATVAPVTTTTSTAPMVVTPDQIASDDFLKDAATGAVYLKDEAANEKHLVRAGCTSLTCETPNKVCLSAVIVDQATLAKYTTGQDFLCSMLANSAKPSHVASAASPSSPSSASDYQAETREQQKDLQGQTTGSGGVSWLALVLGLLFCGAVGVACFVSILPWATRGRYGLQPGSPLEIWLKGFLPLSWQGRNFGRKRGYDLSMEQSRDDEAWDAGGFSPGSPGCGPPQFMAHGPLGPQGGGYPQQGGGYPHQQGGGYPQQQGGGYPQQQGGGFMQQMGGYMPQMPQMPQTQGGYSYSPAPMMDARGGMVAPEGYDLVTVTPAGLQVTPLGNAPVPQGVPLVNLGGGYSMY</sequence>
<gene>
    <name evidence="3" type="ORF">PGLA2088_LOCUS27186</name>
</gene>
<proteinExistence type="predicted"/>
<dbReference type="AlphaFoldDB" id="A0A813JZI7"/>
<accession>A0A813JZI7</accession>
<feature type="region of interest" description="Disordered" evidence="1">
    <location>
        <begin position="366"/>
        <end position="397"/>
    </location>
</feature>
<feature type="transmembrane region" description="Helical" evidence="2">
    <location>
        <begin position="405"/>
        <end position="430"/>
    </location>
</feature>
<keyword evidence="2" id="KW-1133">Transmembrane helix</keyword>
<reference evidence="3" key="1">
    <citation type="submission" date="2021-02" db="EMBL/GenBank/DDBJ databases">
        <authorList>
            <person name="Dougan E. K."/>
            <person name="Rhodes N."/>
            <person name="Thang M."/>
            <person name="Chan C."/>
        </authorList>
    </citation>
    <scope>NUCLEOTIDE SEQUENCE</scope>
</reference>
<keyword evidence="2" id="KW-0812">Transmembrane</keyword>
<feature type="region of interest" description="Disordered" evidence="1">
    <location>
        <begin position="506"/>
        <end position="533"/>
    </location>
</feature>
<protein>
    <recommendedName>
        <fullName evidence="5">Apple domain-containing protein</fullName>
    </recommendedName>
</protein>
<organism evidence="3 4">
    <name type="scientific">Polarella glacialis</name>
    <name type="common">Dinoflagellate</name>
    <dbReference type="NCBI Taxonomy" id="89957"/>
    <lineage>
        <taxon>Eukaryota</taxon>
        <taxon>Sar</taxon>
        <taxon>Alveolata</taxon>
        <taxon>Dinophyceae</taxon>
        <taxon>Suessiales</taxon>
        <taxon>Suessiaceae</taxon>
        <taxon>Polarella</taxon>
    </lineage>
</organism>
<feature type="region of interest" description="Disordered" evidence="1">
    <location>
        <begin position="1"/>
        <end position="33"/>
    </location>
</feature>
<evidence type="ECO:0000313" key="4">
    <source>
        <dbReference type="Proteomes" id="UP000626109"/>
    </source>
</evidence>
<comment type="caution">
    <text evidence="3">The sequence shown here is derived from an EMBL/GenBank/DDBJ whole genome shotgun (WGS) entry which is preliminary data.</text>
</comment>
<evidence type="ECO:0000256" key="2">
    <source>
        <dbReference type="SAM" id="Phobius"/>
    </source>
</evidence>
<name>A0A813JZI7_POLGL</name>
<feature type="compositionally biased region" description="Polar residues" evidence="1">
    <location>
        <begin position="9"/>
        <end position="20"/>
    </location>
</feature>